<feature type="compositionally biased region" description="Basic residues" evidence="1">
    <location>
        <begin position="508"/>
        <end position="517"/>
    </location>
</feature>
<dbReference type="Proteomes" id="UP000826661">
    <property type="component" value="Chromosome V"/>
</dbReference>
<feature type="compositionally biased region" description="Basic residues" evidence="1">
    <location>
        <begin position="304"/>
        <end position="316"/>
    </location>
</feature>
<proteinExistence type="predicted"/>
<feature type="compositionally biased region" description="Acidic residues" evidence="1">
    <location>
        <begin position="92"/>
        <end position="101"/>
    </location>
</feature>
<evidence type="ECO:0000256" key="1">
    <source>
        <dbReference type="SAM" id="MobiDB-lite"/>
    </source>
</evidence>
<organism evidence="2 3">
    <name type="scientific">Trichoderma simmonsii</name>
    <dbReference type="NCBI Taxonomy" id="1491479"/>
    <lineage>
        <taxon>Eukaryota</taxon>
        <taxon>Fungi</taxon>
        <taxon>Dikarya</taxon>
        <taxon>Ascomycota</taxon>
        <taxon>Pezizomycotina</taxon>
        <taxon>Sordariomycetes</taxon>
        <taxon>Hypocreomycetidae</taxon>
        <taxon>Hypocreales</taxon>
        <taxon>Hypocreaceae</taxon>
        <taxon>Trichoderma</taxon>
    </lineage>
</organism>
<accession>A0A8G0LLD0</accession>
<evidence type="ECO:0000313" key="2">
    <source>
        <dbReference type="EMBL" id="QYT02170.1"/>
    </source>
</evidence>
<name>A0A8G0LLD0_9HYPO</name>
<evidence type="ECO:0000313" key="3">
    <source>
        <dbReference type="Proteomes" id="UP000826661"/>
    </source>
</evidence>
<reference evidence="2 3" key="1">
    <citation type="journal article" date="2021" name="BMC Genomics">
        <title>Telomere-to-telomere genome assembly of asparaginase-producing Trichoderma simmonsii.</title>
        <authorList>
            <person name="Chung D."/>
            <person name="Kwon Y.M."/>
            <person name="Yang Y."/>
        </authorList>
    </citation>
    <scope>NUCLEOTIDE SEQUENCE [LARGE SCALE GENOMIC DNA]</scope>
    <source>
        <strain evidence="2 3">GH-Sj1</strain>
    </source>
</reference>
<feature type="compositionally biased region" description="Polar residues" evidence="1">
    <location>
        <begin position="140"/>
        <end position="154"/>
    </location>
</feature>
<protein>
    <submittedName>
        <fullName evidence="2">Uncharacterized protein</fullName>
    </submittedName>
</protein>
<sequence>MAPRLRAKPNTHARIQRCMTQFNELDVTPNRPGEKTQYPEANKTDSSPNDSNAGAIHIDKDEHPVKSFAWSDGGSTTNNTRRSSPADLGDLSTDDVWDFEESLAPFSSPSSEKNQLPDTIPLVSAEQDDQERTPMKQVDFSETASTIYRSSSFAGGNEPKDIWNFDDSPSDSSPVPETSKKMPTLSSDHLPADELYDLTPKKAVPTPAAAASMPAAAKPNGSQPVVNDEPKSCSSKPTLQPKEKKQKPKAKKPIRFDSLTQEILEEPISKKRKKQPAPARLPIVNALRESAKASGSPVAGSPKPKPKRARPQKKKKPEIPPAPQNPPKPRGEDVITFLDSPVQAVAESPSEYLPDPPSTGKGEDSRESHSASSGDDFTAIQEPKQQLRRVPAAIDRQDNTLNESGVIFAEQHGAKRRRLSRQFSVSEKGSPVVVNDAILPENIQPVPVKPQPPMSGRLELPIAPQPSSFLRSASNDERTEQQHSSAFNEMNGKSSSQWLRRVSDKAPAPKRKPSIGRKLHDEIMKSFLGQTDAEQEPQEPEAKSASAASPNHVENQIRHAVDQLISRLDDKKRAIFNVVDTYQKNGQDSVVHLKQQCLQDSASMAQAFRSDGGLFGQKLQSTTEAIQAHGLARAGSALEFDNSLQARHQVYVRTRQSLRGLRDALMGEKSTVV</sequence>
<feature type="compositionally biased region" description="Polar residues" evidence="1">
    <location>
        <begin position="73"/>
        <end position="83"/>
    </location>
</feature>
<feature type="compositionally biased region" description="Low complexity" evidence="1">
    <location>
        <begin position="201"/>
        <end position="219"/>
    </location>
</feature>
<feature type="region of interest" description="Disordered" evidence="1">
    <location>
        <begin position="1"/>
        <end position="388"/>
    </location>
</feature>
<keyword evidence="3" id="KW-1185">Reference proteome</keyword>
<feature type="region of interest" description="Disordered" evidence="1">
    <location>
        <begin position="531"/>
        <end position="553"/>
    </location>
</feature>
<feature type="compositionally biased region" description="Polar residues" evidence="1">
    <location>
        <begin position="482"/>
        <end position="498"/>
    </location>
</feature>
<feature type="compositionally biased region" description="Polar residues" evidence="1">
    <location>
        <begin position="105"/>
        <end position="117"/>
    </location>
</feature>
<feature type="compositionally biased region" description="Pro residues" evidence="1">
    <location>
        <begin position="319"/>
        <end position="328"/>
    </location>
</feature>
<dbReference type="AlphaFoldDB" id="A0A8G0LLD0"/>
<feature type="compositionally biased region" description="Low complexity" evidence="1">
    <location>
        <begin position="166"/>
        <end position="176"/>
    </location>
</feature>
<feature type="region of interest" description="Disordered" evidence="1">
    <location>
        <begin position="443"/>
        <end position="519"/>
    </location>
</feature>
<dbReference type="EMBL" id="CP075868">
    <property type="protein sequence ID" value="QYT02170.1"/>
    <property type="molecule type" value="Genomic_DNA"/>
</dbReference>
<feature type="compositionally biased region" description="Basic residues" evidence="1">
    <location>
        <begin position="244"/>
        <end position="253"/>
    </location>
</feature>
<feature type="compositionally biased region" description="Basic residues" evidence="1">
    <location>
        <begin position="1"/>
        <end position="15"/>
    </location>
</feature>
<gene>
    <name evidence="2" type="ORF">H0G86_009176</name>
</gene>